<evidence type="ECO:0000313" key="2">
    <source>
        <dbReference type="Proteomes" id="UP000091857"/>
    </source>
</evidence>
<dbReference type="Proteomes" id="UP000091857">
    <property type="component" value="Chromosome 6"/>
</dbReference>
<protein>
    <submittedName>
        <fullName evidence="1">Uncharacterized protein</fullName>
    </submittedName>
</protein>
<name>A0ACB7HJA9_MANES</name>
<gene>
    <name evidence="1" type="ORF">MANES_06G019800v8</name>
</gene>
<dbReference type="EMBL" id="CM004392">
    <property type="protein sequence ID" value="KAG8651768.1"/>
    <property type="molecule type" value="Genomic_DNA"/>
</dbReference>
<comment type="caution">
    <text evidence="1">The sequence shown here is derived from an EMBL/GenBank/DDBJ whole genome shotgun (WGS) entry which is preliminary data.</text>
</comment>
<evidence type="ECO:0000313" key="1">
    <source>
        <dbReference type="EMBL" id="KAG8651768.1"/>
    </source>
</evidence>
<accession>A0ACB7HJA9</accession>
<sequence>MCPKCDECSHIGSTHIAPCTEGKSADYSCVLTFATSPHLSTSNTMSESSAPTYVYRRRKLRGNSVAIFSAQVPESVKRSGDDCPSVASSDASPIAVKEQYVVSQDEHAIGATIITTNGCSLAERVSDESSKNSGQGIIEVDSMNDSCSSSKSDMELVSAHMQTVVDNAGECSSSSVMVVEVPREGLSEKDLCVSIMRSQGVLEGVWPNRTRASAEDVGDSGASSNCRSCKICAYLESTLKMIICDNCEDAFHLSCCNPRLKRIPPDDWFCHSCSKKCRKILKESISRSPNMIGEKGRCGNYSTAVSNPIALMLRDTGLYTSGVRIGKGFQAEVPDWSGPITNDEDMFGEALEMDPSDFVSTTELKSNKPSKLGSIGNWLQCKELIDGEGESANGTICGKWRRAPLFEVQTDDWECFCSFLWDPIHADCAVPQELDTDKILQQLKYIQMLRPRLCAKRRKLNSTKKEDDSMDNEDDVRNIRTKK</sequence>
<reference evidence="2" key="1">
    <citation type="journal article" date="2016" name="Nat. Biotechnol.">
        <title>Sequencing wild and cultivated cassava and related species reveals extensive interspecific hybridization and genetic diversity.</title>
        <authorList>
            <person name="Bredeson J.V."/>
            <person name="Lyons J.B."/>
            <person name="Prochnik S.E."/>
            <person name="Wu G.A."/>
            <person name="Ha C.M."/>
            <person name="Edsinger-Gonzales E."/>
            <person name="Grimwood J."/>
            <person name="Schmutz J."/>
            <person name="Rabbi I.Y."/>
            <person name="Egesi C."/>
            <person name="Nauluvula P."/>
            <person name="Lebot V."/>
            <person name="Ndunguru J."/>
            <person name="Mkamilo G."/>
            <person name="Bart R.S."/>
            <person name="Setter T.L."/>
            <person name="Gleadow R.M."/>
            <person name="Kulakow P."/>
            <person name="Ferguson M.E."/>
            <person name="Rounsley S."/>
            <person name="Rokhsar D.S."/>
        </authorList>
    </citation>
    <scope>NUCLEOTIDE SEQUENCE [LARGE SCALE GENOMIC DNA]</scope>
    <source>
        <strain evidence="2">cv. AM560-2</strain>
    </source>
</reference>
<keyword evidence="2" id="KW-1185">Reference proteome</keyword>
<proteinExistence type="predicted"/>
<organism evidence="1 2">
    <name type="scientific">Manihot esculenta</name>
    <name type="common">Cassava</name>
    <name type="synonym">Jatropha manihot</name>
    <dbReference type="NCBI Taxonomy" id="3983"/>
    <lineage>
        <taxon>Eukaryota</taxon>
        <taxon>Viridiplantae</taxon>
        <taxon>Streptophyta</taxon>
        <taxon>Embryophyta</taxon>
        <taxon>Tracheophyta</taxon>
        <taxon>Spermatophyta</taxon>
        <taxon>Magnoliopsida</taxon>
        <taxon>eudicotyledons</taxon>
        <taxon>Gunneridae</taxon>
        <taxon>Pentapetalae</taxon>
        <taxon>rosids</taxon>
        <taxon>fabids</taxon>
        <taxon>Malpighiales</taxon>
        <taxon>Euphorbiaceae</taxon>
        <taxon>Crotonoideae</taxon>
        <taxon>Manihoteae</taxon>
        <taxon>Manihot</taxon>
    </lineage>
</organism>